<dbReference type="AlphaFoldDB" id="A0A6S7HDC8"/>
<keyword evidence="1" id="KW-0175">Coiled coil</keyword>
<feature type="coiled-coil region" evidence="1">
    <location>
        <begin position="32"/>
        <end position="94"/>
    </location>
</feature>
<dbReference type="OrthoDB" id="306304at2759"/>
<comment type="caution">
    <text evidence="2">The sequence shown here is derived from an EMBL/GenBank/DDBJ whole genome shotgun (WGS) entry which is preliminary data.</text>
</comment>
<accession>A0A6S7HDC8</accession>
<protein>
    <submittedName>
        <fullName evidence="2">Uncharacterized protein</fullName>
    </submittedName>
</protein>
<reference evidence="2" key="1">
    <citation type="submission" date="2020-04" db="EMBL/GenBank/DDBJ databases">
        <authorList>
            <person name="Alioto T."/>
            <person name="Alioto T."/>
            <person name="Gomez Garrido J."/>
        </authorList>
    </citation>
    <scope>NUCLEOTIDE SEQUENCE</scope>
    <source>
        <strain evidence="2">A484AB</strain>
    </source>
</reference>
<dbReference type="EMBL" id="CACRXK020004526">
    <property type="protein sequence ID" value="CAB4003054.1"/>
    <property type="molecule type" value="Genomic_DNA"/>
</dbReference>
<evidence type="ECO:0000313" key="2">
    <source>
        <dbReference type="EMBL" id="CAB4003054.1"/>
    </source>
</evidence>
<name>A0A6S7HDC8_PARCT</name>
<sequence length="100" mass="11629">ASELSRDTQSSFEISPDMLKASLKSGVQDNIRRRLNEDLAQNQAEMEPLQKKQRDLTEERRKLQNMMQKIEAEEAEVSKDIEILTQKNKEIEETIAILQQ</sequence>
<dbReference type="Gene3D" id="6.10.250.370">
    <property type="match status" value="1"/>
</dbReference>
<keyword evidence="3" id="KW-1185">Reference proteome</keyword>
<evidence type="ECO:0000256" key="1">
    <source>
        <dbReference type="SAM" id="Coils"/>
    </source>
</evidence>
<proteinExistence type="predicted"/>
<feature type="non-terminal residue" evidence="2">
    <location>
        <position position="1"/>
    </location>
</feature>
<organism evidence="2 3">
    <name type="scientific">Paramuricea clavata</name>
    <name type="common">Red gorgonian</name>
    <name type="synonym">Violescent sea-whip</name>
    <dbReference type="NCBI Taxonomy" id="317549"/>
    <lineage>
        <taxon>Eukaryota</taxon>
        <taxon>Metazoa</taxon>
        <taxon>Cnidaria</taxon>
        <taxon>Anthozoa</taxon>
        <taxon>Octocorallia</taxon>
        <taxon>Malacalcyonacea</taxon>
        <taxon>Plexauridae</taxon>
        <taxon>Paramuricea</taxon>
    </lineage>
</organism>
<gene>
    <name evidence="2" type="ORF">PACLA_8A023508</name>
</gene>
<dbReference type="Proteomes" id="UP001152795">
    <property type="component" value="Unassembled WGS sequence"/>
</dbReference>
<evidence type="ECO:0000313" key="3">
    <source>
        <dbReference type="Proteomes" id="UP001152795"/>
    </source>
</evidence>